<dbReference type="InterPro" id="IPR041480">
    <property type="entry name" value="CIDR1_gamma"/>
</dbReference>
<dbReference type="InterPro" id="IPR004258">
    <property type="entry name" value="DBL"/>
</dbReference>
<feature type="domain" description="Duffy-antigen binding" evidence="3">
    <location>
        <begin position="2172"/>
        <end position="2374"/>
    </location>
</feature>
<feature type="region of interest" description="Disordered" evidence="1">
    <location>
        <begin position="416"/>
        <end position="439"/>
    </location>
</feature>
<evidence type="ECO:0000313" key="9">
    <source>
        <dbReference type="Proteomes" id="UP000019114"/>
    </source>
</evidence>
<dbReference type="Pfam" id="PF22672">
    <property type="entry name" value="DBL_C"/>
    <property type="match status" value="2"/>
</dbReference>
<dbReference type="GO" id="GO:0046789">
    <property type="term" value="F:host cell surface receptor binding"/>
    <property type="evidence" value="ECO:0007669"/>
    <property type="project" value="InterPro"/>
</dbReference>
<dbReference type="Pfam" id="PF03011">
    <property type="entry name" value="PFEMP"/>
    <property type="match status" value="2"/>
</dbReference>
<feature type="domain" description="Duffy-antigen binding" evidence="3">
    <location>
        <begin position="943"/>
        <end position="1221"/>
    </location>
</feature>
<feature type="region of interest" description="Disordered" evidence="1">
    <location>
        <begin position="773"/>
        <end position="895"/>
    </location>
</feature>
<dbReference type="Pfam" id="PF05424">
    <property type="entry name" value="Duffy_binding"/>
    <property type="match status" value="4"/>
</dbReference>
<dbReference type="EMBL" id="KI926030">
    <property type="protein sequence ID" value="ETW44315.1"/>
    <property type="molecule type" value="Genomic_DNA"/>
</dbReference>
<evidence type="ECO:0000256" key="1">
    <source>
        <dbReference type="SAM" id="MobiDB-lite"/>
    </source>
</evidence>
<feature type="domain" description="Plasmodium falciparum erythrocyte membrane protein-1 N-terminal segment" evidence="5">
    <location>
        <begin position="21"/>
        <end position="55"/>
    </location>
</feature>
<dbReference type="FunFam" id="1.20.58.830:FF:000001">
    <property type="entry name" value="Erythrocyte membrane protein 1, PfEMP1"/>
    <property type="match status" value="1"/>
</dbReference>
<reference evidence="8 9" key="2">
    <citation type="submission" date="2013-02" db="EMBL/GenBank/DDBJ databases">
        <title>The Genome Sequence of Plasmodium falciparum NF135/5.C10.</title>
        <authorList>
            <consortium name="The Broad Institute Genome Sequencing Platform"/>
            <consortium name="The Broad Institute Genome Sequencing Center for Infectious Disease"/>
            <person name="Neafsey D."/>
            <person name="Cheeseman I."/>
            <person name="Volkman S."/>
            <person name="Adams J."/>
            <person name="Walker B."/>
            <person name="Young S.K."/>
            <person name="Zeng Q."/>
            <person name="Gargeya S."/>
            <person name="Fitzgerald M."/>
            <person name="Haas B."/>
            <person name="Abouelleil A."/>
            <person name="Alvarado L."/>
            <person name="Arachchi H.M."/>
            <person name="Berlin A.M."/>
            <person name="Chapman S.B."/>
            <person name="Dewar J."/>
            <person name="Goldberg J."/>
            <person name="Griggs A."/>
            <person name="Gujja S."/>
            <person name="Hansen M."/>
            <person name="Howarth C."/>
            <person name="Imamovic A."/>
            <person name="Larimer J."/>
            <person name="McCowan C."/>
            <person name="Murphy C."/>
            <person name="Neiman D."/>
            <person name="Pearson M."/>
            <person name="Priest M."/>
            <person name="Roberts A."/>
            <person name="Saif S."/>
            <person name="Shea T."/>
            <person name="Sisk P."/>
            <person name="Sykes S."/>
            <person name="Wortman J."/>
            <person name="Nusbaum C."/>
            <person name="Birren B."/>
        </authorList>
    </citation>
    <scope>NUCLEOTIDE SEQUENCE [LARGE SCALE GENOMIC DNA]</scope>
    <source>
        <strain evidence="8 9">NF135/5.C10</strain>
    </source>
</reference>
<dbReference type="InterPro" id="IPR029210">
    <property type="entry name" value="PfEMP1_NTS"/>
</dbReference>
<sequence>MALGRGGRGGGDADKYKDAQDAKHLLDQIGEDVYKKVKEEAKNYIEKLKGDLNTANGRSSELKYTTDTCDLVQEYYKHPNGGGGNGDPCGIGKDAKNEHVKRFSDTLGGQCTYNRIKDSENNTAGACAPYRRLYLCNKNLETISDYDSTKAKHKLLAEVCMAAYYEGDIIKTHYTQHERTNEGTASQLCTVLARSFADIGDIVRGKDLYLGYDDEEKKQRKQLDENLKTIFAKIHSEVTRGKTLQERYQDDDKKNYYQLREDWWTANRETVWKAITCGHPGGTYFRPTCSDTKGESVANHKCRCPKTSGGKANDQVPTYFDYVPQYLRWFEEWGEDFCRKKKKRLEDVKTNCRNETEKYCSGNGYDCTKTIYKKGKLVISSECTKCSVWCRLYETWIDNQKKEFLKQRKKYETEISNSGSCGGSGGVKGRGRKKRSISGSDGNKYDGYEKKFYDELKGGYEKVNNFLELLNKEATCKAIGDKKEKINFDKEGDDGFHKNINKEGTFYHSEYCEVCPGCGVERKGLKEWTQKKNGTCDVKKPYKILHNATSNDIEVLSFGDKGNEIKSKIDKFCLTQNGKSGKDSSIGSGDCGGNSDPSLCEPWQCYKHNEVQKDDDDDEDPDYVKNAGGLCILPNPKKKKDSGNNSSNEPDEFQKTFNDFFYFWIRRFLNDSMYWRDKINNCIEKAKKGKCKNECNTKCECFLKWIGKKKTEWKKIKDHFKTQEGIPEGFTHDALLKYVLNIDELFKDIKDGYGDVKELKGIKNMLDEEKKKNQQEAAGVAPGNGVNGGKDNTTIDKLLKHEGEEAETCKENNPEKCPEDTAGGAGGRSLPGHTAGSVEDDDDDDGDEDDEEEEEEKEEEEKEEDEEEEEEEEEEDDKHGGADGPKEATEVTDPSVDVCKIVGDALKLDTLKQACPTKYGKNAPSNWKCIPSGVTTTGSSGAICVPPRRRRLYVKKLHDWAKSDETLHGGESSPGGEKSPVSGGNDTHVSGQAQTQSPVASNSTLPTSATSSRAQSDPLLTAFVESAAIETFFLWHKYKVDKAREKSEKQDGLVIDTSQLGKELQKELEKSGNIPEEFKRQMFYTLGDYRDICIGKTPDGIDTVSASGDNPNKKVTMKDISDKIEKILPKNGGTTPTPGPPQTSGIDPKAWWETNGQHIWEGMICALTYTDSSEKPTQDKDLKEKLWDTTKNKPKEDKYQYTNAKLEEENSGEKTTLTDFISRPPYFRWLEEWGETFCRERKKRLEKIEEECMDGKQKKCSGDGEHCDENLSQKYTTFPTFYCPSCSKPCGLYKRWIQRKSKEFEEQKSAYTGQKEKCQTQSNGAGRNNDNNGFCETLQRRYNDTAAFLKTLGSCKNDNVEDNGKGKTIFEDNGDTFEPAKDCKPCSKFNINCNNGNCNDANGKECKDNKITAENIKTSTEDIGMLVSDDNTNGLEDIFEECVLGNCADVDIFKGFREDVWTCGKVCGYNVCKPKKVNGKQNDKNQIIIIRALFKRWLEYFLEDYNKIRTKLKPCMNKVEQSPCIIDYEKKYKCVKQWIHHKRTEWDKIKKHYTKHNQDNDMTSLVKNFLEELQPQTDVNKAIKPCKSLENFEKSCGLNSTDNSQNGKDNDLVLCMLNKLEKKIDECKKKHDETPPNTCDDFPTQTYIEPLDPDSPDDHMHHIQQPKFCPPPPETPLTCVEKIAKELREEAEGKINDELKGTGLELNGKCNKLQKNDAGTGEQSCEFEKTYKKSLDSLDQQCKGKGKERFKIGNIWKCEYIKDIGQNLCIPPRRKAMCIKHLKNITTRNVTNSTELLQKIQEAAKHEGDDIIRKILEENSCDEHRICDAMKYSFADIGDIIRGIKIWNNHRKPGIQTRLEYIFGNIFKTLNEDNKKKYKDEFPYYYKLRSDWWDVNRKDIWNAMTCNVPQHAKFLKKHKKFSSGTSSPNSIKTNDPKCGHDSEPPDYDYIPQPFRWMQEWSEYYCKALTDEIKKLNEGCKECTITGLSCQNDEDGTKCKSCKDKCKSYNDFVNTWKQQLNIQSKQYKDLYYKANGTGNDAQVTSGDKRKVRTVEDSNTIEVFLKNVKTECSDPESGDKYLDKSSNCNEIKFTNSNNNNNDNYAFKNPPKEYEKACECDPPDPLNDCPKDKVLFENICKNFSSTKLYESKTFNNDADSWTSYFLQKSPGNYTGVLVPPRRGQLYVKNITTKLRSIDKNKARFKTELMNCAYNEGKLLGEKYKDKEKAFQAMEYSFYDYGDIVKGTDMMDNWKTYNTKLDEVFKTNDGNEITNNRGKWWNDNRTQVWHAMLCGYQSQNNSKMFEENWCTVPTDDNTDQFLRWFREWSEHFCARQKELYQSVKKECESSTCDSTNGIMEPADCEEACTQYRDYITKKKQEYRIIMNQYNTNFKKKQEQHKSASGYFNDKCNSKCDCLNEYIDKEKKWEEIYGSFNDNDLKKKCVCKRSKPQIKPNRKKPKEEPPPTEPKQKEDQSPKSVPDTPPRAPTVNPPLPGDEPFNRDILEKTIPFGIALALGSIAFLFIKKKPKSPVDLLRVLDIHKGDYRIPTTKSANRYIPYASDRYKGKTYIYMEGDTSGDEDKYAFMSDTTDITSSESEYEELDINDIYAPRAPKYKTLIEVVLEPSKRDIQSDDIPSSDIPHTNKFTDEEWNQLKHDFISQYLPNTEPNNNYRSGDIPLNTQPNTLYFDKPEEKPFITSIHDRDLYTGEEYSYNVNMVNSMDDIPINRDNNVYSGIDLINDALNGDYDIYDEILKRKENELFGTNHVKHTTINRFAKPISDDPIHNQLELFHKWLDRHRDMCNTWNTKEELLDKLNEQWNKENNNNSGTPSDNTTPTSDIPSGKQSDIPSDNNIHSDIPYVLNTDVSIQIHMDNPKPINEFTYVDSNPNQVDDTYVDSTPDNSSMDTILEDLDKPFNEPYYYDMYDDDIYYDVNDHDTSTVDSNAMDVPSKVQIEMDVNTKLVKEKYPIADVWDI</sequence>
<accession>W4IMG3</accession>
<evidence type="ECO:0000259" key="5">
    <source>
        <dbReference type="Pfam" id="PF15447"/>
    </source>
</evidence>
<reference evidence="8 9" key="1">
    <citation type="submission" date="2013-02" db="EMBL/GenBank/DDBJ databases">
        <title>The Genome Annotation of Plasmodium falciparum NF135/5.C10.</title>
        <authorList>
            <consortium name="The Broad Institute Genome Sequencing Platform"/>
            <consortium name="The Broad Institute Genome Sequencing Center for Infectious Disease"/>
            <person name="Neafsey D."/>
            <person name="Hoffman S."/>
            <person name="Volkman S."/>
            <person name="Rosenthal P."/>
            <person name="Walker B."/>
            <person name="Young S.K."/>
            <person name="Zeng Q."/>
            <person name="Gargeya S."/>
            <person name="Fitzgerald M."/>
            <person name="Haas B."/>
            <person name="Abouelleil A."/>
            <person name="Allen A.W."/>
            <person name="Alvarado L."/>
            <person name="Arachchi H.M."/>
            <person name="Berlin A.M."/>
            <person name="Chapman S.B."/>
            <person name="Gainer-Dewar J."/>
            <person name="Goldberg J."/>
            <person name="Griggs A."/>
            <person name="Gujja S."/>
            <person name="Hansen M."/>
            <person name="Howarth C."/>
            <person name="Imamovic A."/>
            <person name="Ireland A."/>
            <person name="Larimer J."/>
            <person name="McCowan C."/>
            <person name="Murphy C."/>
            <person name="Pearson M."/>
            <person name="Poon T.W."/>
            <person name="Priest M."/>
            <person name="Roberts A."/>
            <person name="Saif S."/>
            <person name="Shea T."/>
            <person name="Sisk P."/>
            <person name="Sykes S."/>
            <person name="Wortman J."/>
            <person name="Nusbaum C."/>
            <person name="Birren B."/>
        </authorList>
    </citation>
    <scope>NUCLEOTIDE SEQUENCE [LARGE SCALE GENOMIC DNA]</scope>
    <source>
        <strain evidence="8 9">NF135/5.C10</strain>
    </source>
</reference>
<dbReference type="Gene3D" id="1.10.1900.40">
    <property type="entry name" value="Acidic terminal segments, variant surface antigen of PfEMP1"/>
    <property type="match status" value="2"/>
</dbReference>
<feature type="compositionally biased region" description="Basic and acidic residues" evidence="1">
    <location>
        <begin position="2456"/>
        <end position="2472"/>
    </location>
</feature>
<dbReference type="Gene3D" id="1.20.58.1930">
    <property type="match status" value="1"/>
</dbReference>
<feature type="region of interest" description="Disordered" evidence="1">
    <location>
        <begin position="964"/>
        <end position="1015"/>
    </location>
</feature>
<feature type="compositionally biased region" description="Basic and acidic residues" evidence="1">
    <location>
        <begin position="793"/>
        <end position="819"/>
    </location>
</feature>
<feature type="compositionally biased region" description="Basic and acidic residues" evidence="1">
    <location>
        <begin position="1934"/>
        <end position="1943"/>
    </location>
</feature>
<feature type="compositionally biased region" description="Pro residues" evidence="1">
    <location>
        <begin position="2478"/>
        <end position="2492"/>
    </location>
</feature>
<dbReference type="FunFam" id="1.20.58.830:FF:000006">
    <property type="entry name" value="Erythrocyte membrane protein 1, PfEMP1"/>
    <property type="match status" value="1"/>
</dbReference>
<feature type="domain" description="Duffy-antigen binding" evidence="3">
    <location>
        <begin position="125"/>
        <end position="328"/>
    </location>
</feature>
<dbReference type="OrthoDB" id="10521891at2759"/>
<dbReference type="FunFam" id="1.20.1310.20:FF:000001">
    <property type="entry name" value="Erythrocyte membrane protein 1, PfEMP1"/>
    <property type="match status" value="1"/>
</dbReference>
<evidence type="ECO:0000259" key="7">
    <source>
        <dbReference type="Pfam" id="PF22672"/>
    </source>
</evidence>
<dbReference type="InterPro" id="IPR008602">
    <property type="entry name" value="Duffy-antigen-binding"/>
</dbReference>
<feature type="region of interest" description="Disordered" evidence="1">
    <location>
        <begin position="1919"/>
        <end position="1944"/>
    </location>
</feature>
<feature type="domain" description="Duffy-binding-like" evidence="2">
    <location>
        <begin position="660"/>
        <end position="817"/>
    </location>
</feature>
<feature type="compositionally biased region" description="Low complexity" evidence="1">
    <location>
        <begin position="969"/>
        <end position="984"/>
    </location>
</feature>
<feature type="compositionally biased region" description="Polar residues" evidence="1">
    <location>
        <begin position="985"/>
        <end position="1015"/>
    </location>
</feature>
<feature type="domain" description="Duffy-binding-like" evidence="2">
    <location>
        <begin position="1493"/>
        <end position="1633"/>
    </location>
</feature>
<dbReference type="Pfam" id="PF18562">
    <property type="entry name" value="CIDR1_gamma"/>
    <property type="match status" value="1"/>
</dbReference>
<dbReference type="SUPFAM" id="SSF140924">
    <property type="entry name" value="Duffy binding domain-like"/>
    <property type="match status" value="6"/>
</dbReference>
<dbReference type="FunFam" id="1.20.58.1930:FF:000001">
    <property type="entry name" value="Erythrocyte membrane protein 1, PfEMP1"/>
    <property type="match status" value="1"/>
</dbReference>
<evidence type="ECO:0000259" key="3">
    <source>
        <dbReference type="Pfam" id="PF05424"/>
    </source>
</evidence>
<feature type="domain" description="Cysteine-rich interdomain region 1 gamma" evidence="6">
    <location>
        <begin position="1420"/>
        <end position="1476"/>
    </location>
</feature>
<feature type="compositionally biased region" description="Polar residues" evidence="1">
    <location>
        <begin position="1922"/>
        <end position="1933"/>
    </location>
</feature>
<evidence type="ECO:0000313" key="8">
    <source>
        <dbReference type="EMBL" id="ETW44315.1"/>
    </source>
</evidence>
<feature type="region of interest" description="Disordered" evidence="1">
    <location>
        <begin position="627"/>
        <end position="651"/>
    </location>
</feature>
<feature type="domain" description="Duffy-antigen binding" evidence="3">
    <location>
        <begin position="1768"/>
        <end position="1955"/>
    </location>
</feature>
<feature type="compositionally biased region" description="Acidic residues" evidence="1">
    <location>
        <begin position="838"/>
        <end position="876"/>
    </location>
</feature>
<feature type="region of interest" description="Disordered" evidence="1">
    <location>
        <begin position="2448"/>
        <end position="2497"/>
    </location>
</feature>
<dbReference type="Pfam" id="PF15447">
    <property type="entry name" value="NTS"/>
    <property type="match status" value="1"/>
</dbReference>
<dbReference type="Gene3D" id="1.20.1310.20">
    <property type="entry name" value="Duffy-antigen binding domain"/>
    <property type="match status" value="4"/>
</dbReference>
<feature type="domain" description="Duffy-binding-like" evidence="7">
    <location>
        <begin position="332"/>
        <end position="497"/>
    </location>
</feature>
<dbReference type="InterPro" id="IPR044932">
    <property type="entry name" value="PfEMP1_ATS_sf"/>
</dbReference>
<evidence type="ECO:0000259" key="2">
    <source>
        <dbReference type="Pfam" id="PF03011"/>
    </source>
</evidence>
<dbReference type="InterPro" id="IPR054595">
    <property type="entry name" value="DBL_C"/>
</dbReference>
<protein>
    <recommendedName>
        <fullName evidence="10">Duffy-binding-like domain-containing protein</fullName>
    </recommendedName>
</protein>
<evidence type="ECO:0000259" key="6">
    <source>
        <dbReference type="Pfam" id="PF18562"/>
    </source>
</evidence>
<feature type="compositionally biased region" description="Basic and acidic residues" evidence="1">
    <location>
        <begin position="877"/>
        <end position="889"/>
    </location>
</feature>
<feature type="domain" description="Duffy-binding-like" evidence="7">
    <location>
        <begin position="1232"/>
        <end position="1380"/>
    </location>
</feature>
<dbReference type="Proteomes" id="UP000019114">
    <property type="component" value="Unassembled WGS sequence"/>
</dbReference>
<dbReference type="InterPro" id="IPR029211">
    <property type="entry name" value="PfEMP1_ATS"/>
</dbReference>
<dbReference type="FunFam" id="1.20.58.830:FF:000022">
    <property type="entry name" value="Erythrocyte membrane protein 1, PfEMP1"/>
    <property type="match status" value="1"/>
</dbReference>
<feature type="compositionally biased region" description="Polar residues" evidence="1">
    <location>
        <begin position="2824"/>
        <end position="2852"/>
    </location>
</feature>
<name>W4IMG3_PLAFA</name>
<organism evidence="8 9">
    <name type="scientific">Plasmodium falciparum NF135/5.C10</name>
    <dbReference type="NCBI Taxonomy" id="1036726"/>
    <lineage>
        <taxon>Eukaryota</taxon>
        <taxon>Sar</taxon>
        <taxon>Alveolata</taxon>
        <taxon>Apicomplexa</taxon>
        <taxon>Aconoidasida</taxon>
        <taxon>Haemosporida</taxon>
        <taxon>Plasmodiidae</taxon>
        <taxon>Plasmodium</taxon>
        <taxon>Plasmodium (Laverania)</taxon>
    </lineage>
</organism>
<dbReference type="FunFam" id="1.10.1900.40:FF:000001">
    <property type="entry name" value="Erythrocyte membrane protein 1"/>
    <property type="match status" value="1"/>
</dbReference>
<gene>
    <name evidence="8" type="ORF">PFNF135_01347</name>
</gene>
<feature type="domain" description="Plasmodium falciparum erythrocyte membrane protein 1 acidic terminal segment" evidence="4">
    <location>
        <begin position="2504"/>
        <end position="2972"/>
    </location>
</feature>
<dbReference type="Gene3D" id="1.20.58.830">
    <property type="match status" value="5"/>
</dbReference>
<dbReference type="GO" id="GO:0016020">
    <property type="term" value="C:membrane"/>
    <property type="evidence" value="ECO:0007669"/>
    <property type="project" value="InterPro"/>
</dbReference>
<evidence type="ECO:0000259" key="4">
    <source>
        <dbReference type="Pfam" id="PF15445"/>
    </source>
</evidence>
<dbReference type="Pfam" id="PF15445">
    <property type="entry name" value="ATS"/>
    <property type="match status" value="1"/>
</dbReference>
<feature type="region of interest" description="Disordered" evidence="1">
    <location>
        <begin position="1127"/>
        <end position="1148"/>
    </location>
</feature>
<dbReference type="InterPro" id="IPR042202">
    <property type="entry name" value="Duffy-ag-bd_sf"/>
</dbReference>
<feature type="region of interest" description="Disordered" evidence="1">
    <location>
        <begin position="2817"/>
        <end position="2853"/>
    </location>
</feature>
<proteinExistence type="predicted"/>
<evidence type="ECO:0008006" key="10">
    <source>
        <dbReference type="Google" id="ProtNLM"/>
    </source>
</evidence>